<accession>A0A1N6E5T1</accession>
<evidence type="ECO:0000259" key="10">
    <source>
        <dbReference type="Pfam" id="PF06429"/>
    </source>
</evidence>
<evidence type="ECO:0000313" key="13">
    <source>
        <dbReference type="Proteomes" id="UP000198461"/>
    </source>
</evidence>
<dbReference type="NCBIfam" id="TIGR02488">
    <property type="entry name" value="flgG_G_neg"/>
    <property type="match status" value="1"/>
</dbReference>
<sequence>MIRAMYVAKTGLEAQQTRLAAISNNLANANTYGYKAGRAEFEDLLYQNVRQPGAQSTQDEANTLPSGLQLGTGVKTVGVQKLHTQGNLIMTQQQLDVAINGKGFFQVLDQNGQIMYTRDGSFQLNQNGDIVTSSGYLLEPNINVPQNATEIMISQDGQVSVRVPGDIAPNVIGQIQLATFINPAGLESIGQNFYRETQASGAPTVNNPGTEDAGSVIQGALEASNVNTAEELINMIEAQRTYEMNSKTIAAADGMLKFLNNTV</sequence>
<dbReference type="InterPro" id="IPR010930">
    <property type="entry name" value="Flg_bb/hook_C_dom"/>
</dbReference>
<dbReference type="InterPro" id="IPR001444">
    <property type="entry name" value="Flag_bb_rod_N"/>
</dbReference>
<dbReference type="OrthoDB" id="9804559at2"/>
<dbReference type="SUPFAM" id="SSF117143">
    <property type="entry name" value="Flagellar hook protein flgE"/>
    <property type="match status" value="1"/>
</dbReference>
<dbReference type="STRING" id="364032.SAMN05443662_0610"/>
<comment type="subcellular location">
    <subcellularLocation>
        <location evidence="1 8">Bacterial flagellum basal body</location>
    </subcellularLocation>
</comment>
<dbReference type="GO" id="GO:0009426">
    <property type="term" value="C:bacterial-type flagellum basal body, distal rod"/>
    <property type="evidence" value="ECO:0007669"/>
    <property type="project" value="UniProtKB-UniRule"/>
</dbReference>
<comment type="subunit">
    <text evidence="5 8">The basal body constitutes a major portion of the flagellar organelle and consists of four rings (L,P,S, and M) mounted on a central rod. The rod consists of about 26 subunits of FlgG in the distal portion, and FlgB, FlgC and FlgF are thought to build up the proximal portion of the rod with about 6 subunits each.</text>
</comment>
<evidence type="ECO:0000256" key="4">
    <source>
        <dbReference type="ARBA" id="ARBA00023143"/>
    </source>
</evidence>
<protein>
    <recommendedName>
        <fullName evidence="3 7">Flagellar basal-body rod protein FlgG</fullName>
    </recommendedName>
    <alternativeName>
        <fullName evidence="6 8">Distal rod protein</fullName>
    </alternativeName>
</protein>
<dbReference type="InterPro" id="IPR019776">
    <property type="entry name" value="Flagellar_basal_body_rod_CS"/>
</dbReference>
<dbReference type="Proteomes" id="UP000198461">
    <property type="component" value="Unassembled WGS sequence"/>
</dbReference>
<evidence type="ECO:0000256" key="5">
    <source>
        <dbReference type="ARBA" id="ARBA00025933"/>
    </source>
</evidence>
<keyword evidence="13" id="KW-1185">Reference proteome</keyword>
<dbReference type="InterPro" id="IPR012834">
    <property type="entry name" value="FlgG_G_neg"/>
</dbReference>
<dbReference type="Pfam" id="PF00460">
    <property type="entry name" value="Flg_bb_rod"/>
    <property type="match status" value="1"/>
</dbReference>
<dbReference type="PROSITE" id="PS00588">
    <property type="entry name" value="FLAGELLA_BB_ROD"/>
    <property type="match status" value="1"/>
</dbReference>
<dbReference type="EMBL" id="FSRE01000001">
    <property type="protein sequence ID" value="SIN78356.1"/>
    <property type="molecule type" value="Genomic_DNA"/>
</dbReference>
<keyword evidence="12" id="KW-0966">Cell projection</keyword>
<dbReference type="PANTHER" id="PTHR30435">
    <property type="entry name" value="FLAGELLAR PROTEIN"/>
    <property type="match status" value="1"/>
</dbReference>
<evidence type="ECO:0000256" key="1">
    <source>
        <dbReference type="ARBA" id="ARBA00004117"/>
    </source>
</evidence>
<evidence type="ECO:0000256" key="6">
    <source>
        <dbReference type="ARBA" id="ARBA00032912"/>
    </source>
</evidence>
<dbReference type="InterPro" id="IPR053967">
    <property type="entry name" value="LlgE_F_G-like_D1"/>
</dbReference>
<comment type="similarity">
    <text evidence="2 8">Belongs to the flagella basal body rod proteins family.</text>
</comment>
<evidence type="ECO:0000313" key="12">
    <source>
        <dbReference type="EMBL" id="SIN78356.1"/>
    </source>
</evidence>
<dbReference type="AlphaFoldDB" id="A0A1N6E5T1"/>
<dbReference type="InterPro" id="IPR037925">
    <property type="entry name" value="FlgE/F/G-like"/>
</dbReference>
<proteinExistence type="inferred from homology"/>
<dbReference type="NCBIfam" id="TIGR03506">
    <property type="entry name" value="FlgEFG_subfam"/>
    <property type="match status" value="2"/>
</dbReference>
<dbReference type="Pfam" id="PF06429">
    <property type="entry name" value="Flg_bbr_C"/>
    <property type="match status" value="1"/>
</dbReference>
<keyword evidence="12" id="KW-0282">Flagellum</keyword>
<gene>
    <name evidence="12" type="ORF">SAMN05443662_0610</name>
</gene>
<evidence type="ECO:0000256" key="2">
    <source>
        <dbReference type="ARBA" id="ARBA00009677"/>
    </source>
</evidence>
<evidence type="ECO:0000259" key="11">
    <source>
        <dbReference type="Pfam" id="PF22692"/>
    </source>
</evidence>
<evidence type="ECO:0000256" key="7">
    <source>
        <dbReference type="NCBIfam" id="TIGR02488"/>
    </source>
</evidence>
<feature type="domain" description="Flagellar hook protein FlgE/F/G-like D1" evidence="11">
    <location>
        <begin position="98"/>
        <end position="161"/>
    </location>
</feature>
<evidence type="ECO:0000256" key="8">
    <source>
        <dbReference type="RuleBase" id="RU362116"/>
    </source>
</evidence>
<dbReference type="RefSeq" id="WP_074200895.1">
    <property type="nucleotide sequence ID" value="NZ_FSRE01000001.1"/>
</dbReference>
<organism evidence="12 13">
    <name type="scientific">Sulfurivirga caldicuralii</name>
    <dbReference type="NCBI Taxonomy" id="364032"/>
    <lineage>
        <taxon>Bacteria</taxon>
        <taxon>Pseudomonadati</taxon>
        <taxon>Pseudomonadota</taxon>
        <taxon>Gammaproteobacteria</taxon>
        <taxon>Thiotrichales</taxon>
        <taxon>Piscirickettsiaceae</taxon>
        <taxon>Sulfurivirga</taxon>
    </lineage>
</organism>
<feature type="domain" description="Flagellar basal-body/hook protein C-terminal" evidence="10">
    <location>
        <begin position="218"/>
        <end position="261"/>
    </location>
</feature>
<name>A0A1N6E5T1_9GAMM</name>
<keyword evidence="12" id="KW-0969">Cilium</keyword>
<feature type="domain" description="Flagellar basal body rod protein N-terminal" evidence="9">
    <location>
        <begin position="5"/>
        <end position="35"/>
    </location>
</feature>
<evidence type="ECO:0000256" key="3">
    <source>
        <dbReference type="ARBA" id="ARBA00017948"/>
    </source>
</evidence>
<dbReference type="Pfam" id="PF22692">
    <property type="entry name" value="LlgE_F_G_D1"/>
    <property type="match status" value="1"/>
</dbReference>
<dbReference type="InterPro" id="IPR020013">
    <property type="entry name" value="Flagellar_FlgE/F/G"/>
</dbReference>
<dbReference type="GO" id="GO:0071978">
    <property type="term" value="P:bacterial-type flagellum-dependent swarming motility"/>
    <property type="evidence" value="ECO:0007669"/>
    <property type="project" value="TreeGrafter"/>
</dbReference>
<evidence type="ECO:0000259" key="9">
    <source>
        <dbReference type="Pfam" id="PF00460"/>
    </source>
</evidence>
<dbReference type="PANTHER" id="PTHR30435:SF19">
    <property type="entry name" value="FLAGELLAR BASAL-BODY ROD PROTEIN FLGG"/>
    <property type="match status" value="1"/>
</dbReference>
<reference evidence="12 13" key="1">
    <citation type="submission" date="2016-11" db="EMBL/GenBank/DDBJ databases">
        <authorList>
            <person name="Jaros S."/>
            <person name="Januszkiewicz K."/>
            <person name="Wedrychowicz H."/>
        </authorList>
    </citation>
    <scope>NUCLEOTIDE SEQUENCE [LARGE SCALE GENOMIC DNA]</scope>
    <source>
        <strain evidence="12 13">DSM 17737</strain>
    </source>
</reference>
<keyword evidence="4 8" id="KW-0975">Bacterial flagellum</keyword>